<dbReference type="NCBIfam" id="TIGR03902">
    <property type="entry name" value="rhom_GG_sort"/>
    <property type="match status" value="1"/>
</dbReference>
<protein>
    <submittedName>
        <fullName evidence="7">Putative rhomboid family protein</fullName>
    </submittedName>
</protein>
<comment type="subcellular location">
    <subcellularLocation>
        <location evidence="1">Membrane</location>
        <topology evidence="1">Multi-pass membrane protein</topology>
    </subcellularLocation>
</comment>
<accession>A4C9K4</accession>
<feature type="transmembrane region" description="Helical" evidence="5">
    <location>
        <begin position="53"/>
        <end position="74"/>
    </location>
</feature>
<evidence type="ECO:0000256" key="4">
    <source>
        <dbReference type="ARBA" id="ARBA00023136"/>
    </source>
</evidence>
<evidence type="ECO:0000313" key="8">
    <source>
        <dbReference type="Proteomes" id="UP000006201"/>
    </source>
</evidence>
<dbReference type="eggNOG" id="COG0705">
    <property type="taxonomic scope" value="Bacteria"/>
</dbReference>
<evidence type="ECO:0000256" key="5">
    <source>
        <dbReference type="SAM" id="Phobius"/>
    </source>
</evidence>
<dbReference type="OrthoDB" id="196054at2"/>
<dbReference type="InterPro" id="IPR022764">
    <property type="entry name" value="Peptidase_S54_rhomboid_dom"/>
</dbReference>
<dbReference type="SUPFAM" id="SSF144091">
    <property type="entry name" value="Rhomboid-like"/>
    <property type="match status" value="1"/>
</dbReference>
<keyword evidence="2 5" id="KW-0812">Transmembrane</keyword>
<feature type="transmembrane region" description="Helical" evidence="5">
    <location>
        <begin position="168"/>
        <end position="190"/>
    </location>
</feature>
<dbReference type="STRING" id="87626.PTD2_19642"/>
<dbReference type="GO" id="GO:0004252">
    <property type="term" value="F:serine-type endopeptidase activity"/>
    <property type="evidence" value="ECO:0007669"/>
    <property type="project" value="InterPro"/>
</dbReference>
<dbReference type="InterPro" id="IPR035952">
    <property type="entry name" value="Rhomboid-like_sf"/>
</dbReference>
<feature type="domain" description="Peptidase S54 rhomboid" evidence="6">
    <location>
        <begin position="43"/>
        <end position="184"/>
    </location>
</feature>
<dbReference type="InterPro" id="IPR023826">
    <property type="entry name" value="Rhom-like_SP_proteobac"/>
</dbReference>
<gene>
    <name evidence="7" type="ORF">PTD2_19642</name>
</gene>
<keyword evidence="3 5" id="KW-1133">Transmembrane helix</keyword>
<name>A4C9K4_9GAMM</name>
<dbReference type="EMBL" id="AAOH01000004">
    <property type="protein sequence ID" value="EAR28062.1"/>
    <property type="molecule type" value="Genomic_DNA"/>
</dbReference>
<feature type="transmembrane region" description="Helical" evidence="5">
    <location>
        <begin position="12"/>
        <end position="33"/>
    </location>
</feature>
<keyword evidence="8" id="KW-1185">Reference proteome</keyword>
<feature type="transmembrane region" description="Helical" evidence="5">
    <location>
        <begin position="81"/>
        <end position="103"/>
    </location>
</feature>
<dbReference type="Pfam" id="PF01694">
    <property type="entry name" value="Rhomboid"/>
    <property type="match status" value="1"/>
</dbReference>
<evidence type="ECO:0000256" key="2">
    <source>
        <dbReference type="ARBA" id="ARBA00022692"/>
    </source>
</evidence>
<evidence type="ECO:0000256" key="3">
    <source>
        <dbReference type="ARBA" id="ARBA00022989"/>
    </source>
</evidence>
<evidence type="ECO:0000313" key="7">
    <source>
        <dbReference type="EMBL" id="EAR28062.1"/>
    </source>
</evidence>
<dbReference type="Gene3D" id="1.20.1540.10">
    <property type="entry name" value="Rhomboid-like"/>
    <property type="match status" value="1"/>
</dbReference>
<organism evidence="7 8">
    <name type="scientific">Pseudoalteromonas tunicata D2</name>
    <dbReference type="NCBI Taxonomy" id="87626"/>
    <lineage>
        <taxon>Bacteria</taxon>
        <taxon>Pseudomonadati</taxon>
        <taxon>Pseudomonadota</taxon>
        <taxon>Gammaproteobacteria</taxon>
        <taxon>Alteromonadales</taxon>
        <taxon>Pseudoalteromonadaceae</taxon>
        <taxon>Pseudoalteromonas</taxon>
    </lineage>
</organism>
<sequence>MFNLPLQARFVAAPLILIAFCFAIQYFNLIALFEYDRALILQGELWRLVTGHFAHSNINHLLLNCAGVFLIWALHGEYRETLGYFTQLIILSILCSIGLFLFYPDTHRYVGLSGILHGVIILGAIKDCQLGMRSGFVLFFGVWLKIAFEQFQGPDADIGHLINARVAIEAHLLGALAGSFYLAVWLIQYLKKRRI</sequence>
<proteinExistence type="predicted"/>
<dbReference type="Proteomes" id="UP000006201">
    <property type="component" value="Unassembled WGS sequence"/>
</dbReference>
<dbReference type="AlphaFoldDB" id="A4C9K4"/>
<dbReference type="GO" id="GO:0016020">
    <property type="term" value="C:membrane"/>
    <property type="evidence" value="ECO:0007669"/>
    <property type="project" value="UniProtKB-SubCell"/>
</dbReference>
<dbReference type="HOGENOM" id="CLU_108530_0_0_6"/>
<keyword evidence="4 5" id="KW-0472">Membrane</keyword>
<reference evidence="7 8" key="1">
    <citation type="submission" date="2006-02" db="EMBL/GenBank/DDBJ databases">
        <authorList>
            <person name="Moran M.A."/>
            <person name="Kjelleberg S."/>
            <person name="Egan S."/>
            <person name="Saunders N."/>
            <person name="Thomas T."/>
            <person name="Ferriera S."/>
            <person name="Johnson J."/>
            <person name="Kravitz S."/>
            <person name="Halpern A."/>
            <person name="Remington K."/>
            <person name="Beeson K."/>
            <person name="Tran B."/>
            <person name="Rogers Y.-H."/>
            <person name="Friedman R."/>
            <person name="Venter J.C."/>
        </authorList>
    </citation>
    <scope>NUCLEOTIDE SEQUENCE [LARGE SCALE GENOMIC DNA]</scope>
    <source>
        <strain evidence="7 8">D2</strain>
    </source>
</reference>
<evidence type="ECO:0000256" key="1">
    <source>
        <dbReference type="ARBA" id="ARBA00004141"/>
    </source>
</evidence>
<evidence type="ECO:0000259" key="6">
    <source>
        <dbReference type="Pfam" id="PF01694"/>
    </source>
</evidence>
<feature type="transmembrane region" description="Helical" evidence="5">
    <location>
        <begin position="109"/>
        <end position="125"/>
    </location>
</feature>
<comment type="caution">
    <text evidence="7">The sequence shown here is derived from an EMBL/GenBank/DDBJ whole genome shotgun (WGS) entry which is preliminary data.</text>
</comment>